<keyword evidence="2" id="KW-1185">Reference proteome</keyword>
<dbReference type="KEGG" id="ptm:GSPATT00025532001"/>
<dbReference type="RefSeq" id="XP_001460194.1">
    <property type="nucleotide sequence ID" value="XM_001460157.1"/>
</dbReference>
<dbReference type="EMBL" id="CT868670">
    <property type="protein sequence ID" value="CAK92797.1"/>
    <property type="molecule type" value="Genomic_DNA"/>
</dbReference>
<reference evidence="1 2" key="1">
    <citation type="journal article" date="2006" name="Nature">
        <title>Global trends of whole-genome duplications revealed by the ciliate Paramecium tetraurelia.</title>
        <authorList>
            <consortium name="Genoscope"/>
            <person name="Aury J.-M."/>
            <person name="Jaillon O."/>
            <person name="Duret L."/>
            <person name="Noel B."/>
            <person name="Jubin C."/>
            <person name="Porcel B.M."/>
            <person name="Segurens B."/>
            <person name="Daubin V."/>
            <person name="Anthouard V."/>
            <person name="Aiach N."/>
            <person name="Arnaiz O."/>
            <person name="Billaut A."/>
            <person name="Beisson J."/>
            <person name="Blanc I."/>
            <person name="Bouhouche K."/>
            <person name="Camara F."/>
            <person name="Duharcourt S."/>
            <person name="Guigo R."/>
            <person name="Gogendeau D."/>
            <person name="Katinka M."/>
            <person name="Keller A.-M."/>
            <person name="Kissmehl R."/>
            <person name="Klotz C."/>
            <person name="Koll F."/>
            <person name="Le Moue A."/>
            <person name="Lepere C."/>
            <person name="Malinsky S."/>
            <person name="Nowacki M."/>
            <person name="Nowak J.K."/>
            <person name="Plattner H."/>
            <person name="Poulain J."/>
            <person name="Ruiz F."/>
            <person name="Serrano V."/>
            <person name="Zagulski M."/>
            <person name="Dessen P."/>
            <person name="Betermier M."/>
            <person name="Weissenbach J."/>
            <person name="Scarpelli C."/>
            <person name="Schachter V."/>
            <person name="Sperling L."/>
            <person name="Meyer E."/>
            <person name="Cohen J."/>
            <person name="Wincker P."/>
        </authorList>
    </citation>
    <scope>NUCLEOTIDE SEQUENCE [LARGE SCALE GENOMIC DNA]</scope>
    <source>
        <strain evidence="1 2">Stock d4-2</strain>
    </source>
</reference>
<dbReference type="GeneID" id="5045979"/>
<protein>
    <submittedName>
        <fullName evidence="1">Uncharacterized protein</fullName>
    </submittedName>
</protein>
<evidence type="ECO:0000313" key="1">
    <source>
        <dbReference type="EMBL" id="CAK92797.1"/>
    </source>
</evidence>
<proteinExistence type="predicted"/>
<dbReference type="AlphaFoldDB" id="A0EBY0"/>
<accession>A0EBY0</accession>
<dbReference type="InParanoid" id="A0EBY0"/>
<dbReference type="Proteomes" id="UP000000600">
    <property type="component" value="Unassembled WGS sequence"/>
</dbReference>
<evidence type="ECO:0000313" key="2">
    <source>
        <dbReference type="Proteomes" id="UP000000600"/>
    </source>
</evidence>
<name>A0EBY0_PARTE</name>
<gene>
    <name evidence="1" type="ORF">GSPATT00025532001</name>
</gene>
<sequence length="34" mass="4052">MNDTIEFESSLNEVTPQEKRYRHLFVGIELNILD</sequence>
<organism evidence="1 2">
    <name type="scientific">Paramecium tetraurelia</name>
    <dbReference type="NCBI Taxonomy" id="5888"/>
    <lineage>
        <taxon>Eukaryota</taxon>
        <taxon>Sar</taxon>
        <taxon>Alveolata</taxon>
        <taxon>Ciliophora</taxon>
        <taxon>Intramacronucleata</taxon>
        <taxon>Oligohymenophorea</taxon>
        <taxon>Peniculida</taxon>
        <taxon>Parameciidae</taxon>
        <taxon>Paramecium</taxon>
    </lineage>
</organism>
<dbReference type="HOGENOM" id="CLU_3378127_0_0_1"/>